<dbReference type="AlphaFoldDB" id="A0A0F7UJI6"/>
<feature type="region of interest" description="Disordered" evidence="1">
    <location>
        <begin position="195"/>
        <end position="268"/>
    </location>
</feature>
<feature type="compositionally biased region" description="Low complexity" evidence="1">
    <location>
        <begin position="516"/>
        <end position="572"/>
    </location>
</feature>
<protein>
    <submittedName>
        <fullName evidence="2">Uncharacterized protein</fullName>
    </submittedName>
</protein>
<feature type="compositionally biased region" description="Basic residues" evidence="1">
    <location>
        <begin position="1059"/>
        <end position="1073"/>
    </location>
</feature>
<sequence>MKPCTSVGSHVSQPRHVQFTCRLRSRPSHPSFALFLSSDLASPSESLSSLSSPWPSSRNLSPCSSSRPSSSSSVPPWVPPFASLSSFTARFRTSCRPSENSNGIIAGPPASLSVSSSLVPALPSSLPSSLRSSLPSSLPSLWSPSFRSFPLCSTFTVSPCASPRQPKISLSAAPPLLSSSPLRFAPRSAASLSSLSGSAFSTTAPGLSSNSSEAKSEEDPAVALPPATPSSAREAAEDPPTASRPGRETSELEAPDETPELPLGEAAEGKTEDILAVAWQSVTQGNRLSEAQRRLCAAEVARRTEEITRCFASVLEAPGDETVQGVVGCGEDGEEREEGEGARAPVRETEKKEVHRAMQDLASFFFLCSALKLTSLELRESLFVAASHAASVARLSSPSPSSTDIAGSSRGRQKDTAAKPQEEARPAVAPSSPSSSPPSLSSSSPSSPLSSSPSSGPRFSPPKWAAQAEDVALLLRCIGSEGRGGTHTVQYVSSLISRALKTPTKRNRLNQVVTASASSPLSFSSSPSSLSALQPSSPLQSSSAPSVSSLSSSSEPPSPLSSSSSQTSSHLLSSEMNEKEIIEALVEALLGWTRASMMTAAALTNALQGYAWNAARRGCSPVDPRKAGVFLRPLERGGSHFFSPQQLAEILEALLLLNCRTFPRIRDVVEAITAELLRTNRSSATVSPLKRNSSTSAGALERGNVSLLASCSLAPQQLALWLVVLAKYRVENDEAFEVMAEILQQPDVVRKHLSPSLTAGLAYAFGKFLGGRQQVCLETLGIGARQKLHLFSLGDLSQLLVSLTRAGIADRVLFARSAVLVRRSLTLQPPSSSPSSPDPAGSTASSPFLFGCSDASPEQVVNLCVTFARQKQGDDRLFEGLAALLLAPPPPWLISTLVKETPHVTLPETRLECLTAEDLISVVVAFAQIRKIQKPLFEAVDGLLVSRVQSAGLSPSLTLRILQAHAKVGYRSIDLHHCLLLSLAMRISALPTRLSVAELLQLVEAADSLGLMLPPRLGEFVNKELPPELRDKSMSADEDSEEEEIANMWRGMRVDGSGKRKKRPKARKRKWTW</sequence>
<feature type="compositionally biased region" description="Basic and acidic residues" evidence="1">
    <location>
        <begin position="339"/>
        <end position="350"/>
    </location>
</feature>
<reference evidence="2" key="1">
    <citation type="journal article" date="2015" name="PLoS ONE">
        <title>Comprehensive Evaluation of Toxoplasma gondii VEG and Neospora caninum LIV Genomes with Tachyzoite Stage Transcriptome and Proteome Defines Novel Transcript Features.</title>
        <authorList>
            <person name="Ramaprasad A."/>
            <person name="Mourier T."/>
            <person name="Naeem R."/>
            <person name="Malas T.B."/>
            <person name="Moussa E."/>
            <person name="Panigrahi A."/>
            <person name="Vermont S.J."/>
            <person name="Otto T.D."/>
            <person name="Wastling J."/>
            <person name="Pain A."/>
        </authorList>
    </citation>
    <scope>NUCLEOTIDE SEQUENCE</scope>
    <source>
        <strain evidence="2">Liverpool</strain>
    </source>
</reference>
<proteinExistence type="predicted"/>
<feature type="region of interest" description="Disordered" evidence="1">
    <location>
        <begin position="331"/>
        <end position="350"/>
    </location>
</feature>
<feature type="region of interest" description="Disordered" evidence="1">
    <location>
        <begin position="1028"/>
        <end position="1073"/>
    </location>
</feature>
<feature type="region of interest" description="Disordered" evidence="1">
    <location>
        <begin position="511"/>
        <end position="572"/>
    </location>
</feature>
<gene>
    <name evidence="2" type="ORF">BN1204_058150</name>
</gene>
<feature type="compositionally biased region" description="Acidic residues" evidence="1">
    <location>
        <begin position="1036"/>
        <end position="1045"/>
    </location>
</feature>
<feature type="compositionally biased region" description="Low complexity" evidence="1">
    <location>
        <begin position="195"/>
        <end position="204"/>
    </location>
</feature>
<accession>A0A0F7UJI6</accession>
<name>A0A0F7UJI6_NEOCL</name>
<evidence type="ECO:0000313" key="2">
    <source>
        <dbReference type="EMBL" id="CEL70128.1"/>
    </source>
</evidence>
<organism evidence="2">
    <name type="scientific">Neospora caninum (strain Liverpool)</name>
    <dbReference type="NCBI Taxonomy" id="572307"/>
    <lineage>
        <taxon>Eukaryota</taxon>
        <taxon>Sar</taxon>
        <taxon>Alveolata</taxon>
        <taxon>Apicomplexa</taxon>
        <taxon>Conoidasida</taxon>
        <taxon>Coccidia</taxon>
        <taxon>Eucoccidiorida</taxon>
        <taxon>Eimeriorina</taxon>
        <taxon>Sarcocystidae</taxon>
        <taxon>Neospora</taxon>
    </lineage>
</organism>
<feature type="region of interest" description="Disordered" evidence="1">
    <location>
        <begin position="43"/>
        <end position="75"/>
    </location>
</feature>
<feature type="compositionally biased region" description="Low complexity" evidence="1">
    <location>
        <begin position="430"/>
        <end position="462"/>
    </location>
</feature>
<dbReference type="EMBL" id="LN714486">
    <property type="protein sequence ID" value="CEL70128.1"/>
    <property type="molecule type" value="Genomic_DNA"/>
</dbReference>
<feature type="region of interest" description="Disordered" evidence="1">
    <location>
        <begin position="393"/>
        <end position="463"/>
    </location>
</feature>
<feature type="compositionally biased region" description="Basic and acidic residues" evidence="1">
    <location>
        <begin position="412"/>
        <end position="425"/>
    </location>
</feature>
<feature type="compositionally biased region" description="Low complexity" evidence="1">
    <location>
        <begin position="393"/>
        <end position="409"/>
    </location>
</feature>
<evidence type="ECO:0000256" key="1">
    <source>
        <dbReference type="SAM" id="MobiDB-lite"/>
    </source>
</evidence>